<reference evidence="2 3" key="1">
    <citation type="journal article" date="2018" name="Environ. Microbiol.">
        <title>Isolation and genomic characterization of Novimethylophilus kurashikiensis gen. nov. sp. nov., a new lanthanide-dependent methylotrophic species of Methylophilaceae.</title>
        <authorList>
            <person name="Lv H."/>
            <person name="Sahin N."/>
            <person name="Tani A."/>
        </authorList>
    </citation>
    <scope>NUCLEOTIDE SEQUENCE [LARGE SCALE GENOMIC DNA]</scope>
    <source>
        <strain evidence="2 3">La2-4</strain>
    </source>
</reference>
<name>A0A2R5FJS3_9PROT</name>
<dbReference type="RefSeq" id="WP_109017099.1">
    <property type="nucleotide sequence ID" value="NZ_BDOQ01000023.1"/>
</dbReference>
<keyword evidence="3" id="KW-1185">Reference proteome</keyword>
<evidence type="ECO:0000259" key="1">
    <source>
        <dbReference type="Pfam" id="PF18922"/>
    </source>
</evidence>
<gene>
    <name evidence="2" type="ORF">NMK_3574</name>
</gene>
<dbReference type="AlphaFoldDB" id="A0A2R5FJS3"/>
<dbReference type="InterPro" id="IPR043729">
    <property type="entry name" value="DUF5672"/>
</dbReference>
<feature type="domain" description="DUF5672" evidence="1">
    <location>
        <begin position="67"/>
        <end position="236"/>
    </location>
</feature>
<evidence type="ECO:0000313" key="2">
    <source>
        <dbReference type="EMBL" id="GBG15954.1"/>
    </source>
</evidence>
<dbReference type="Proteomes" id="UP000245081">
    <property type="component" value="Unassembled WGS sequence"/>
</dbReference>
<dbReference type="EMBL" id="BDOQ01000023">
    <property type="protein sequence ID" value="GBG15954.1"/>
    <property type="molecule type" value="Genomic_DNA"/>
</dbReference>
<accession>A0A2R5FJS3</accession>
<evidence type="ECO:0000313" key="3">
    <source>
        <dbReference type="Proteomes" id="UP000245081"/>
    </source>
</evidence>
<protein>
    <submittedName>
        <fullName evidence="2">3-ketoacyl-ACP reductase</fullName>
    </submittedName>
</protein>
<dbReference type="Pfam" id="PF18922">
    <property type="entry name" value="DUF5672"/>
    <property type="match status" value="1"/>
</dbReference>
<dbReference type="OrthoDB" id="7391526at2"/>
<organism evidence="2 3">
    <name type="scientific">Novimethylophilus kurashikiensis</name>
    <dbReference type="NCBI Taxonomy" id="1825523"/>
    <lineage>
        <taxon>Bacteria</taxon>
        <taxon>Pseudomonadati</taxon>
        <taxon>Pseudomonadota</taxon>
        <taxon>Betaproteobacteria</taxon>
        <taxon>Nitrosomonadales</taxon>
        <taxon>Methylophilaceae</taxon>
        <taxon>Novimethylophilus</taxon>
    </lineage>
</organism>
<proteinExistence type="predicted"/>
<sequence>MEFGHENQLEKKEQVVVLVPLYKAELSDLELFSLDRSLSVLQERSLRFIAPAGLDVSFYQKRYSGVPFEFFESHCFDSIENYNRLLLGRAFYERYLDFEFLLILQTDAIILRDELDFWCASPFDYVGAPWPDGYELFVNAGRFEGNRGKLVRTYVGNGGLSLRRVRKCLSLLEEYKDIIEIFDRTGSSEDLFFAVMGALSGDFVIPNEITASKFSMELKPSYYLAVNGGKLPMGGHAWWKYEPEFWRSLLQEAITA</sequence>
<comment type="caution">
    <text evidence="2">The sequence shown here is derived from an EMBL/GenBank/DDBJ whole genome shotgun (WGS) entry which is preliminary data.</text>
</comment>